<evidence type="ECO:0000313" key="1">
    <source>
        <dbReference type="EMBL" id="KAH6944031.1"/>
    </source>
</evidence>
<gene>
    <name evidence="1" type="ORF">HPB50_001341</name>
</gene>
<sequence>MIRHVSASAASTDARSFAADDRSRRLDNREYAVETRRSGEHFYTIPADNRYLCTYYVHVPGSCERRQGGPRQNSSSYKHTHHVNKQAITRENSAGSISHQNAEIVDRSSASNRPELVSTMALPY</sequence>
<dbReference type="Proteomes" id="UP000821845">
    <property type="component" value="Chromosome 1"/>
</dbReference>
<reference evidence="1" key="1">
    <citation type="submission" date="2020-05" db="EMBL/GenBank/DDBJ databases">
        <title>Large-scale comparative analyses of tick genomes elucidate their genetic diversity and vector capacities.</title>
        <authorList>
            <person name="Jia N."/>
            <person name="Wang J."/>
            <person name="Shi W."/>
            <person name="Du L."/>
            <person name="Sun Y."/>
            <person name="Zhan W."/>
            <person name="Jiang J."/>
            <person name="Wang Q."/>
            <person name="Zhang B."/>
            <person name="Ji P."/>
            <person name="Sakyi L.B."/>
            <person name="Cui X."/>
            <person name="Yuan T."/>
            <person name="Jiang B."/>
            <person name="Yang W."/>
            <person name="Lam T.T.-Y."/>
            <person name="Chang Q."/>
            <person name="Ding S."/>
            <person name="Wang X."/>
            <person name="Zhu J."/>
            <person name="Ruan X."/>
            <person name="Zhao L."/>
            <person name="Wei J."/>
            <person name="Que T."/>
            <person name="Du C."/>
            <person name="Cheng J."/>
            <person name="Dai P."/>
            <person name="Han X."/>
            <person name="Huang E."/>
            <person name="Gao Y."/>
            <person name="Liu J."/>
            <person name="Shao H."/>
            <person name="Ye R."/>
            <person name="Li L."/>
            <person name="Wei W."/>
            <person name="Wang X."/>
            <person name="Wang C."/>
            <person name="Yang T."/>
            <person name="Huo Q."/>
            <person name="Li W."/>
            <person name="Guo W."/>
            <person name="Chen H."/>
            <person name="Zhou L."/>
            <person name="Ni X."/>
            <person name="Tian J."/>
            <person name="Zhou Y."/>
            <person name="Sheng Y."/>
            <person name="Liu T."/>
            <person name="Pan Y."/>
            <person name="Xia L."/>
            <person name="Li J."/>
            <person name="Zhao F."/>
            <person name="Cao W."/>
        </authorList>
    </citation>
    <scope>NUCLEOTIDE SEQUENCE</scope>
    <source>
        <strain evidence="1">Hyas-2018</strain>
    </source>
</reference>
<organism evidence="1 2">
    <name type="scientific">Hyalomma asiaticum</name>
    <name type="common">Tick</name>
    <dbReference type="NCBI Taxonomy" id="266040"/>
    <lineage>
        <taxon>Eukaryota</taxon>
        <taxon>Metazoa</taxon>
        <taxon>Ecdysozoa</taxon>
        <taxon>Arthropoda</taxon>
        <taxon>Chelicerata</taxon>
        <taxon>Arachnida</taxon>
        <taxon>Acari</taxon>
        <taxon>Parasitiformes</taxon>
        <taxon>Ixodida</taxon>
        <taxon>Ixodoidea</taxon>
        <taxon>Ixodidae</taxon>
        <taxon>Hyalomminae</taxon>
        <taxon>Hyalomma</taxon>
    </lineage>
</organism>
<evidence type="ECO:0000313" key="2">
    <source>
        <dbReference type="Proteomes" id="UP000821845"/>
    </source>
</evidence>
<dbReference type="EMBL" id="CM023481">
    <property type="protein sequence ID" value="KAH6944031.1"/>
    <property type="molecule type" value="Genomic_DNA"/>
</dbReference>
<name>A0ACB7TD33_HYAAI</name>
<proteinExistence type="predicted"/>
<comment type="caution">
    <text evidence="1">The sequence shown here is derived from an EMBL/GenBank/DDBJ whole genome shotgun (WGS) entry which is preliminary data.</text>
</comment>
<keyword evidence="2" id="KW-1185">Reference proteome</keyword>
<protein>
    <submittedName>
        <fullName evidence="1">Uncharacterized protein</fullName>
    </submittedName>
</protein>
<accession>A0ACB7TD33</accession>